<comment type="caution">
    <text evidence="1">The sequence shown here is derived from an EMBL/GenBank/DDBJ whole genome shotgun (WGS) entry which is preliminary data.</text>
</comment>
<dbReference type="Proteomes" id="UP001187531">
    <property type="component" value="Unassembled WGS sequence"/>
</dbReference>
<gene>
    <name evidence="1" type="ORF">QYM36_004401</name>
</gene>
<accession>A0AA88I5D4</accession>
<proteinExistence type="predicted"/>
<dbReference type="SUPFAM" id="SSF53098">
    <property type="entry name" value="Ribonuclease H-like"/>
    <property type="match status" value="1"/>
</dbReference>
<evidence type="ECO:0000313" key="1">
    <source>
        <dbReference type="EMBL" id="KAK2720504.1"/>
    </source>
</evidence>
<keyword evidence="2" id="KW-1185">Reference proteome</keyword>
<dbReference type="InterPro" id="IPR012337">
    <property type="entry name" value="RNaseH-like_sf"/>
</dbReference>
<protein>
    <submittedName>
        <fullName evidence="1">Uncharacterized protein</fullName>
    </submittedName>
</protein>
<evidence type="ECO:0000313" key="2">
    <source>
        <dbReference type="Proteomes" id="UP001187531"/>
    </source>
</evidence>
<organism evidence="1 2">
    <name type="scientific">Artemia franciscana</name>
    <name type="common">Brine shrimp</name>
    <name type="synonym">Artemia sanfranciscana</name>
    <dbReference type="NCBI Taxonomy" id="6661"/>
    <lineage>
        <taxon>Eukaryota</taxon>
        <taxon>Metazoa</taxon>
        <taxon>Ecdysozoa</taxon>
        <taxon>Arthropoda</taxon>
        <taxon>Crustacea</taxon>
        <taxon>Branchiopoda</taxon>
        <taxon>Anostraca</taxon>
        <taxon>Artemiidae</taxon>
        <taxon>Artemia</taxon>
    </lineage>
</organism>
<reference evidence="1" key="1">
    <citation type="submission" date="2023-07" db="EMBL/GenBank/DDBJ databases">
        <title>Chromosome-level genome assembly of Artemia franciscana.</title>
        <authorList>
            <person name="Jo E."/>
        </authorList>
    </citation>
    <scope>NUCLEOTIDE SEQUENCE</scope>
    <source>
        <tissue evidence="1">Whole body</tissue>
    </source>
</reference>
<dbReference type="AlphaFoldDB" id="A0AA88I5D4"/>
<dbReference type="EMBL" id="JAVRJZ010000007">
    <property type="protein sequence ID" value="KAK2720504.1"/>
    <property type="molecule type" value="Genomic_DNA"/>
</dbReference>
<sequence>MQAIAKKQKVSLDATLHFFVVLTVYHLETGFGDFCVKHDIVANTGDLPSDRHIAKNCLHDVYTSCFTAIKELLTKKSELVKDTVAVTLDVWTDSCRHVSYQCHRLIYLNEEFEMRNVVLTTSCFMTDRHIAENICKDYRATLRLFDIAGKNSTMVHDRGSNIVKACHLDRLDSKSRDFIAHGLHNLTTIDGIFQVYEVAEVVKKARLIVKAITYNGADLTKEIDFERSENFFF</sequence>
<name>A0AA88I5D4_ARTSF</name>